<dbReference type="InterPro" id="IPR050651">
    <property type="entry name" value="Plant_Cytochrome_P450_Monoox"/>
</dbReference>
<evidence type="ECO:0000256" key="1">
    <source>
        <dbReference type="ARBA" id="ARBA00004167"/>
    </source>
</evidence>
<evidence type="ECO:0000256" key="12">
    <source>
        <dbReference type="RuleBase" id="RU000461"/>
    </source>
</evidence>
<evidence type="ECO:0000313" key="13">
    <source>
        <dbReference type="EMBL" id="CAK9154814.1"/>
    </source>
</evidence>
<evidence type="ECO:0000256" key="11">
    <source>
        <dbReference type="PIRSR" id="PIRSR602401-1"/>
    </source>
</evidence>
<evidence type="ECO:0008006" key="15">
    <source>
        <dbReference type="Google" id="ProtNLM"/>
    </source>
</evidence>
<dbReference type="PRINTS" id="PR00385">
    <property type="entry name" value="P450"/>
</dbReference>
<dbReference type="InterPro" id="IPR036396">
    <property type="entry name" value="Cyt_P450_sf"/>
</dbReference>
<comment type="caution">
    <text evidence="13">The sequence shown here is derived from an EMBL/GenBank/DDBJ whole genome shotgun (WGS) entry which is preliminary data.</text>
</comment>
<dbReference type="FunFam" id="1.10.630.10:FF:000023">
    <property type="entry name" value="Cytochrome P450 family protein"/>
    <property type="match status" value="1"/>
</dbReference>
<sequence length="461" mass="52463">MKEPLHQTLQHLSYKHGPIFSLQLGTRFVVVLSSPSTVQECFTNNDVIFANRPRLLVGKHLNYDYTTIGAAPYGHLWRNLRRFTTLEIFSTTRLNMYLSIRQAEIKLLLKSLYQASGENCVKVEMKSRLSELAFNIIMRMVAGKRYFGVDVKDYEEARLFRDIIREIFDLSGASNPGDFLPILQWIDYQGLEKRMLKLRRKADVFLQGLIDEHQNKQGLSYSQEGRTNTMIDNMLSLQDSEPEFYSDDIIKGIILILLTAGTDTSAVTIEWAMSLLLNHPDVLKKARFELDNYASQDRLIDEPDLSKLPYLQSIVNETLRMFPPVPLLSPHESSADSTIGGYFIPRNTMLLVNAWAIHKDPQVWGDPQNFRPERFEDEDGEGEAHMLIPFGLGRRSCPGAGLANRVVGLALGALIQCFEWERVSEELEDMSEGTGLIMPKAKPLETMCRARERMISVLAGL</sequence>
<dbReference type="PANTHER" id="PTHR47947">
    <property type="entry name" value="CYTOCHROME P450 82C3-RELATED"/>
    <property type="match status" value="1"/>
</dbReference>
<dbReference type="Gene3D" id="1.10.630.10">
    <property type="entry name" value="Cytochrome P450"/>
    <property type="match status" value="1"/>
</dbReference>
<evidence type="ECO:0000256" key="7">
    <source>
        <dbReference type="ARBA" id="ARBA00023002"/>
    </source>
</evidence>
<dbReference type="CDD" id="cd20653">
    <property type="entry name" value="CYP81"/>
    <property type="match status" value="1"/>
</dbReference>
<comment type="subcellular location">
    <subcellularLocation>
        <location evidence="1">Membrane</location>
        <topology evidence="1">Single-pass membrane protein</topology>
    </subcellularLocation>
</comment>
<dbReference type="EMBL" id="CAUOFW020002587">
    <property type="protein sequence ID" value="CAK9154814.1"/>
    <property type="molecule type" value="Genomic_DNA"/>
</dbReference>
<dbReference type="PANTHER" id="PTHR47947:SF62">
    <property type="entry name" value="CYTOCHROME P450, FAMILY 81, SUBFAMILY D, POLYPEPTIDE 5"/>
    <property type="match status" value="1"/>
</dbReference>
<dbReference type="SUPFAM" id="SSF48264">
    <property type="entry name" value="Cytochrome P450"/>
    <property type="match status" value="1"/>
</dbReference>
<keyword evidence="14" id="KW-1185">Reference proteome</keyword>
<dbReference type="Proteomes" id="UP001642360">
    <property type="component" value="Unassembled WGS sequence"/>
</dbReference>
<keyword evidence="9 12" id="KW-0503">Monooxygenase</keyword>
<dbReference type="GO" id="GO:0046872">
    <property type="term" value="F:metal ion binding"/>
    <property type="evidence" value="ECO:0007669"/>
    <property type="project" value="UniProtKB-KW"/>
</dbReference>
<evidence type="ECO:0000256" key="2">
    <source>
        <dbReference type="ARBA" id="ARBA00010617"/>
    </source>
</evidence>
<dbReference type="AlphaFoldDB" id="A0ABC8SC87"/>
<dbReference type="Pfam" id="PF00067">
    <property type="entry name" value="p450"/>
    <property type="match status" value="1"/>
</dbReference>
<reference evidence="13 14" key="1">
    <citation type="submission" date="2024-02" db="EMBL/GenBank/DDBJ databases">
        <authorList>
            <person name="Vignale AGUSTIN F."/>
            <person name="Sosa J E."/>
            <person name="Modenutti C."/>
        </authorList>
    </citation>
    <scope>NUCLEOTIDE SEQUENCE [LARGE SCALE GENOMIC DNA]</scope>
</reference>
<proteinExistence type="inferred from homology"/>
<name>A0ABC8SC87_9AQUA</name>
<dbReference type="PRINTS" id="PR00463">
    <property type="entry name" value="EP450I"/>
</dbReference>
<dbReference type="GO" id="GO:0004497">
    <property type="term" value="F:monooxygenase activity"/>
    <property type="evidence" value="ECO:0007669"/>
    <property type="project" value="UniProtKB-KW"/>
</dbReference>
<evidence type="ECO:0000256" key="6">
    <source>
        <dbReference type="ARBA" id="ARBA00022989"/>
    </source>
</evidence>
<evidence type="ECO:0000256" key="5">
    <source>
        <dbReference type="ARBA" id="ARBA00022723"/>
    </source>
</evidence>
<evidence type="ECO:0000256" key="3">
    <source>
        <dbReference type="ARBA" id="ARBA00022617"/>
    </source>
</evidence>
<keyword evidence="3 11" id="KW-0349">Heme</keyword>
<evidence type="ECO:0000313" key="14">
    <source>
        <dbReference type="Proteomes" id="UP001642360"/>
    </source>
</evidence>
<evidence type="ECO:0000256" key="9">
    <source>
        <dbReference type="ARBA" id="ARBA00023033"/>
    </source>
</evidence>
<evidence type="ECO:0000256" key="4">
    <source>
        <dbReference type="ARBA" id="ARBA00022692"/>
    </source>
</evidence>
<comment type="similarity">
    <text evidence="2 12">Belongs to the cytochrome P450 family.</text>
</comment>
<dbReference type="PROSITE" id="PS00086">
    <property type="entry name" value="CYTOCHROME_P450"/>
    <property type="match status" value="1"/>
</dbReference>
<feature type="binding site" description="axial binding residue" evidence="11">
    <location>
        <position position="397"/>
    </location>
    <ligand>
        <name>heme</name>
        <dbReference type="ChEBI" id="CHEBI:30413"/>
    </ligand>
    <ligandPart>
        <name>Fe</name>
        <dbReference type="ChEBI" id="CHEBI:18248"/>
    </ligandPart>
</feature>
<comment type="cofactor">
    <cofactor evidence="11">
        <name>heme</name>
        <dbReference type="ChEBI" id="CHEBI:30413"/>
    </cofactor>
</comment>
<dbReference type="InterPro" id="IPR001128">
    <property type="entry name" value="Cyt_P450"/>
</dbReference>
<dbReference type="InterPro" id="IPR017972">
    <property type="entry name" value="Cyt_P450_CS"/>
</dbReference>
<keyword evidence="8 11" id="KW-0408">Iron</keyword>
<protein>
    <recommendedName>
        <fullName evidence="15">Cytochrome P450</fullName>
    </recommendedName>
</protein>
<evidence type="ECO:0000256" key="8">
    <source>
        <dbReference type="ARBA" id="ARBA00023004"/>
    </source>
</evidence>
<keyword evidence="6" id="KW-1133">Transmembrane helix</keyword>
<keyword evidence="7 12" id="KW-0560">Oxidoreductase</keyword>
<dbReference type="GO" id="GO:0016020">
    <property type="term" value="C:membrane"/>
    <property type="evidence" value="ECO:0007669"/>
    <property type="project" value="UniProtKB-SubCell"/>
</dbReference>
<gene>
    <name evidence="13" type="ORF">ILEXP_LOCUS23167</name>
</gene>
<organism evidence="13 14">
    <name type="scientific">Ilex paraguariensis</name>
    <name type="common">yerba mate</name>
    <dbReference type="NCBI Taxonomy" id="185542"/>
    <lineage>
        <taxon>Eukaryota</taxon>
        <taxon>Viridiplantae</taxon>
        <taxon>Streptophyta</taxon>
        <taxon>Embryophyta</taxon>
        <taxon>Tracheophyta</taxon>
        <taxon>Spermatophyta</taxon>
        <taxon>Magnoliopsida</taxon>
        <taxon>eudicotyledons</taxon>
        <taxon>Gunneridae</taxon>
        <taxon>Pentapetalae</taxon>
        <taxon>asterids</taxon>
        <taxon>campanulids</taxon>
        <taxon>Aquifoliales</taxon>
        <taxon>Aquifoliaceae</taxon>
        <taxon>Ilex</taxon>
    </lineage>
</organism>
<keyword evidence="4" id="KW-0812">Transmembrane</keyword>
<dbReference type="InterPro" id="IPR002401">
    <property type="entry name" value="Cyt_P450_E_grp-I"/>
</dbReference>
<keyword evidence="5 11" id="KW-0479">Metal-binding</keyword>
<accession>A0ABC8SC87</accession>
<keyword evidence="10" id="KW-0472">Membrane</keyword>
<evidence type="ECO:0000256" key="10">
    <source>
        <dbReference type="ARBA" id="ARBA00023136"/>
    </source>
</evidence>